<feature type="region of interest" description="Disordered" evidence="1">
    <location>
        <begin position="119"/>
        <end position="172"/>
    </location>
</feature>
<accession>A0A6H5I4C7</accession>
<dbReference type="EMBL" id="CADCXV010000639">
    <property type="protein sequence ID" value="CAB0031313.1"/>
    <property type="molecule type" value="Genomic_DNA"/>
</dbReference>
<sequence>MQQVAAADASIPLSQRHSYRKYAAAAAFRAGRALYVAICSPEPYDTRSLRRRYPRRAFAYPTTNAYRVPPLFSRLSRYTLLTSDLDVRPVRTAEMMTDWMRLLAICAVFVFAVQAQPTGLNDPSKKDEETTKPAGTLSNSGLDDVASTRVENEHDPQQKKENQQQEQQQQQILQQQLQQQEQLEAAQPKALPSSLLLDQLVRSNTPQHGKNYEFRASVFTIAEREAKLRVGRKAEWNRGYAHAGEAKDQRERNNWPDAELGYPLQQVIRNRYEPLSASELARSRYYTDKYMPSGLDAQQQQQQHYNNDAAALPEYGTPQYGVAYGSVSPHRNAYYQPEKRFMVARKRSQYIKFRGDDNCRISKKVVYLDHENRKSQCTHSSDLASTRALIKYPETYFNSVRWNAGIPMLIHVPLLGGPDRIKVAINQALEDDPTVTCCWNFKRECEKVLAPSRELYKDTCRCQKQSRLMNIFHHYDICHVEFRYCNFWTSMSKSRGHNKVYITYN</sequence>
<organism evidence="2 3">
    <name type="scientific">Trichogramma brassicae</name>
    <dbReference type="NCBI Taxonomy" id="86971"/>
    <lineage>
        <taxon>Eukaryota</taxon>
        <taxon>Metazoa</taxon>
        <taxon>Ecdysozoa</taxon>
        <taxon>Arthropoda</taxon>
        <taxon>Hexapoda</taxon>
        <taxon>Insecta</taxon>
        <taxon>Pterygota</taxon>
        <taxon>Neoptera</taxon>
        <taxon>Endopterygota</taxon>
        <taxon>Hymenoptera</taxon>
        <taxon>Apocrita</taxon>
        <taxon>Proctotrupomorpha</taxon>
        <taxon>Chalcidoidea</taxon>
        <taxon>Trichogrammatidae</taxon>
        <taxon>Trichogramma</taxon>
    </lineage>
</organism>
<evidence type="ECO:0000256" key="1">
    <source>
        <dbReference type="SAM" id="MobiDB-lite"/>
    </source>
</evidence>
<gene>
    <name evidence="2" type="ORF">TBRA_LOCUS3290</name>
</gene>
<proteinExistence type="predicted"/>
<dbReference type="OrthoDB" id="8188268at2759"/>
<dbReference type="AlphaFoldDB" id="A0A6H5I4C7"/>
<evidence type="ECO:0000313" key="3">
    <source>
        <dbReference type="Proteomes" id="UP000479190"/>
    </source>
</evidence>
<dbReference type="Proteomes" id="UP000479190">
    <property type="component" value="Unassembled WGS sequence"/>
</dbReference>
<evidence type="ECO:0000313" key="2">
    <source>
        <dbReference type="EMBL" id="CAB0031313.1"/>
    </source>
</evidence>
<name>A0A6H5I4C7_9HYME</name>
<keyword evidence="3" id="KW-1185">Reference proteome</keyword>
<feature type="compositionally biased region" description="Basic and acidic residues" evidence="1">
    <location>
        <begin position="150"/>
        <end position="163"/>
    </location>
</feature>
<protein>
    <submittedName>
        <fullName evidence="2">Uncharacterized protein</fullName>
    </submittedName>
</protein>
<reference evidence="2 3" key="1">
    <citation type="submission" date="2020-02" db="EMBL/GenBank/DDBJ databases">
        <authorList>
            <person name="Ferguson B K."/>
        </authorList>
    </citation>
    <scope>NUCLEOTIDE SEQUENCE [LARGE SCALE GENOMIC DNA]</scope>
</reference>